<gene>
    <name evidence="1" type="ORF">LXD69_13680</name>
</gene>
<evidence type="ECO:0008006" key="3">
    <source>
        <dbReference type="Google" id="ProtNLM"/>
    </source>
</evidence>
<dbReference type="RefSeq" id="WP_246915816.1">
    <property type="nucleotide sequence ID" value="NZ_CP090145.1"/>
</dbReference>
<keyword evidence="2" id="KW-1185">Reference proteome</keyword>
<proteinExistence type="predicted"/>
<dbReference type="EMBL" id="CP090145">
    <property type="protein sequence ID" value="UOX33083.1"/>
    <property type="molecule type" value="Genomic_DNA"/>
</dbReference>
<dbReference type="SUPFAM" id="SSF51206">
    <property type="entry name" value="cAMP-binding domain-like"/>
    <property type="match status" value="1"/>
</dbReference>
<name>A0ABY4HKI6_9FLAO</name>
<protein>
    <recommendedName>
        <fullName evidence="3">CRP-like cAMP-binding protein</fullName>
    </recommendedName>
</protein>
<dbReference type="InterPro" id="IPR018490">
    <property type="entry name" value="cNMP-bd_dom_sf"/>
</dbReference>
<organism evidence="1 2">
    <name type="scientific">Flavobacterium sediminilitoris</name>
    <dbReference type="NCBI Taxonomy" id="2024526"/>
    <lineage>
        <taxon>Bacteria</taxon>
        <taxon>Pseudomonadati</taxon>
        <taxon>Bacteroidota</taxon>
        <taxon>Flavobacteriia</taxon>
        <taxon>Flavobacteriales</taxon>
        <taxon>Flavobacteriaceae</taxon>
        <taxon>Flavobacterium</taxon>
    </lineage>
</organism>
<dbReference type="Gene3D" id="2.60.120.10">
    <property type="entry name" value="Jelly Rolls"/>
    <property type="match status" value="1"/>
</dbReference>
<dbReference type="Proteomes" id="UP000830454">
    <property type="component" value="Chromosome"/>
</dbReference>
<accession>A0ABY4HKI6</accession>
<reference evidence="1" key="1">
    <citation type="submission" date="2021-12" db="EMBL/GenBank/DDBJ databases">
        <authorList>
            <person name="Cha I.-T."/>
            <person name="Lee K.-E."/>
            <person name="Park S.-J."/>
        </authorList>
    </citation>
    <scope>NUCLEOTIDE SEQUENCE</scope>
    <source>
        <strain evidence="1">YSM-43</strain>
    </source>
</reference>
<sequence>MEELKKIITDTHKVSITALNDFVAQFEIVSFSKNSILSIPEKKDKYLYFTISGVQKAYYFVDKRQCIISFTQANHFTCAPESFLTQKPSKYYFECITDSKFYRISYDNFINQTTKHKDIQDFLIEALMGLVNNITDRFIKQSTYSIEEKYKDFMRYNAHLINSIPHKDIANFLGMNPTNFSKLFNNVVIE</sequence>
<evidence type="ECO:0000313" key="1">
    <source>
        <dbReference type="EMBL" id="UOX33083.1"/>
    </source>
</evidence>
<reference evidence="1" key="2">
    <citation type="submission" date="2022-04" db="EMBL/GenBank/DDBJ databases">
        <title>Complete Genome Sequence of Flavobacterium sediminilitoris YSM-43, Isolated from a Tidal Sediment.</title>
        <authorList>
            <person name="Lee P.A."/>
        </authorList>
    </citation>
    <scope>NUCLEOTIDE SEQUENCE</scope>
    <source>
        <strain evidence="1">YSM-43</strain>
    </source>
</reference>
<evidence type="ECO:0000313" key="2">
    <source>
        <dbReference type="Proteomes" id="UP000830454"/>
    </source>
</evidence>
<dbReference type="InterPro" id="IPR014710">
    <property type="entry name" value="RmlC-like_jellyroll"/>
</dbReference>